<evidence type="ECO:0000259" key="2">
    <source>
        <dbReference type="Pfam" id="PF01370"/>
    </source>
</evidence>
<dbReference type="Gene3D" id="3.40.50.720">
    <property type="entry name" value="NAD(P)-binding Rossmann-like Domain"/>
    <property type="match status" value="1"/>
</dbReference>
<name>A0A8J4H417_9BACL</name>
<proteinExistence type="inferred from homology"/>
<accession>A0A8J4H417</accession>
<sequence>MKRTNPENGQHRYYARIFGGCRIVVTGGAGFLGSNLVRRLLPYAADIVVIDDLYTGRRDVVPSAPNVSFKQVSVADGPAIRPYLQRADYIFHFAARNIVLSMEQPASDFEVNAKGTMQMLLESAGNIGLRRFVYASTSSIYGNASRLPAEEDQYNVTVPYAASKMCGELLGIAYGQSFGIPFTALRFSNVFGPGQVSTNPYCGVVTKFMERLVRQEPLQIFSDGEQTRDFTYVDDAMDAVLDAAASPATKGSVCNIGTGVETTINELAQRVCAVTGMPDNYPREYVEKRRIDTVQRRAVSMKRLQASTGWRPRHSLDQGLLKTWEWYRQEANVRKGDEA</sequence>
<gene>
    <name evidence="3" type="ORF">XYCOK13_13380</name>
</gene>
<dbReference type="EMBL" id="BOVK01000015">
    <property type="protein sequence ID" value="GIQ68514.1"/>
    <property type="molecule type" value="Genomic_DNA"/>
</dbReference>
<protein>
    <submittedName>
        <fullName evidence="3">NDP-sugar dehydratase or epimerase</fullName>
    </submittedName>
</protein>
<dbReference type="SUPFAM" id="SSF51735">
    <property type="entry name" value="NAD(P)-binding Rossmann-fold domains"/>
    <property type="match status" value="1"/>
</dbReference>
<evidence type="ECO:0000313" key="3">
    <source>
        <dbReference type="EMBL" id="GIQ68514.1"/>
    </source>
</evidence>
<evidence type="ECO:0000256" key="1">
    <source>
        <dbReference type="ARBA" id="ARBA00007637"/>
    </source>
</evidence>
<dbReference type="InterPro" id="IPR001509">
    <property type="entry name" value="Epimerase_deHydtase"/>
</dbReference>
<dbReference type="Pfam" id="PF01370">
    <property type="entry name" value="Epimerase"/>
    <property type="match status" value="1"/>
</dbReference>
<dbReference type="AlphaFoldDB" id="A0A8J4H417"/>
<evidence type="ECO:0000313" key="4">
    <source>
        <dbReference type="Proteomes" id="UP000677918"/>
    </source>
</evidence>
<keyword evidence="4" id="KW-1185">Reference proteome</keyword>
<comment type="similarity">
    <text evidence="1">Belongs to the NAD(P)-dependent epimerase/dehydratase family.</text>
</comment>
<comment type="caution">
    <text evidence="3">The sequence shown here is derived from an EMBL/GenBank/DDBJ whole genome shotgun (WGS) entry which is preliminary data.</text>
</comment>
<dbReference type="RefSeq" id="WP_213411085.1">
    <property type="nucleotide sequence ID" value="NZ_BOVK01000015.1"/>
</dbReference>
<dbReference type="Proteomes" id="UP000677918">
    <property type="component" value="Unassembled WGS sequence"/>
</dbReference>
<organism evidence="3 4">
    <name type="scientific">Xylanibacillus composti</name>
    <dbReference type="NCBI Taxonomy" id="1572762"/>
    <lineage>
        <taxon>Bacteria</taxon>
        <taxon>Bacillati</taxon>
        <taxon>Bacillota</taxon>
        <taxon>Bacilli</taxon>
        <taxon>Bacillales</taxon>
        <taxon>Paenibacillaceae</taxon>
        <taxon>Xylanibacillus</taxon>
    </lineage>
</organism>
<dbReference type="PANTHER" id="PTHR43000">
    <property type="entry name" value="DTDP-D-GLUCOSE 4,6-DEHYDRATASE-RELATED"/>
    <property type="match status" value="1"/>
</dbReference>
<dbReference type="InterPro" id="IPR036291">
    <property type="entry name" value="NAD(P)-bd_dom_sf"/>
</dbReference>
<feature type="domain" description="NAD-dependent epimerase/dehydratase" evidence="2">
    <location>
        <begin position="23"/>
        <end position="257"/>
    </location>
</feature>
<reference evidence="3" key="1">
    <citation type="submission" date="2021-04" db="EMBL/GenBank/DDBJ databases">
        <title>Draft genome sequence of Xylanibacillus composti strain K13.</title>
        <authorList>
            <person name="Uke A."/>
            <person name="Chhe C."/>
            <person name="Baramee S."/>
            <person name="Kosugi A."/>
        </authorList>
    </citation>
    <scope>NUCLEOTIDE SEQUENCE</scope>
    <source>
        <strain evidence="3">K13</strain>
    </source>
</reference>